<dbReference type="PANTHER" id="PTHR30606">
    <property type="entry name" value="LIPID A BIOSYNTHESIS LAUROYL ACYLTRANSFERASE"/>
    <property type="match status" value="1"/>
</dbReference>
<keyword evidence="4 7" id="KW-0808">Transferase</keyword>
<keyword evidence="3" id="KW-0997">Cell inner membrane</keyword>
<accession>A0A4P6I5K2</accession>
<dbReference type="OrthoDB" id="5446729at2"/>
<evidence type="ECO:0000256" key="6">
    <source>
        <dbReference type="ARBA" id="ARBA00023315"/>
    </source>
</evidence>
<keyword evidence="5" id="KW-0472">Membrane</keyword>
<dbReference type="CDD" id="cd07984">
    <property type="entry name" value="LPLAT_LABLAT-like"/>
    <property type="match status" value="1"/>
</dbReference>
<evidence type="ECO:0000256" key="5">
    <source>
        <dbReference type="ARBA" id="ARBA00023136"/>
    </source>
</evidence>
<keyword evidence="2" id="KW-1003">Cell membrane</keyword>
<evidence type="ECO:0000313" key="8">
    <source>
        <dbReference type="Proteomes" id="UP000293296"/>
    </source>
</evidence>
<keyword evidence="6 7" id="KW-0012">Acyltransferase</keyword>
<sequence>MRAVRDALVWCYWHPFKRLIQALPLPRALALARGLGSLLGRVPNARLHGMAEAARLVPGVPADPAARLALAREALRQFCQTDLEVLYFPRLTPAITAAHVRIEGRQRLDAALTQGRGVMLAFGHYGANQMVMPAVGHAGYRMCQLSAPATKLNEKLPEARSAAVRRTRELRWAHEQTLPVTHIDVFGSLKGAFTCLRGGHVLGVAMDGGGGEKRAAVPFLGRQALFSLGPMLLAAKTGCAVLPCFMERAPSGSLTLRIEDALPLVAPGDNGALAEDAARANTAAFAARLSAAVIAQPSHYLYFLAFRQHMAAAGHEPFFLE</sequence>
<evidence type="ECO:0000256" key="4">
    <source>
        <dbReference type="ARBA" id="ARBA00022679"/>
    </source>
</evidence>
<dbReference type="EMBL" id="CP026538">
    <property type="protein sequence ID" value="QAZ69369.1"/>
    <property type="molecule type" value="Genomic_DNA"/>
</dbReference>
<evidence type="ECO:0000256" key="3">
    <source>
        <dbReference type="ARBA" id="ARBA00022519"/>
    </source>
</evidence>
<dbReference type="GO" id="GO:0009247">
    <property type="term" value="P:glycolipid biosynthetic process"/>
    <property type="evidence" value="ECO:0007669"/>
    <property type="project" value="UniProtKB-ARBA"/>
</dbReference>
<dbReference type="GO" id="GO:0005886">
    <property type="term" value="C:plasma membrane"/>
    <property type="evidence" value="ECO:0007669"/>
    <property type="project" value="UniProtKB-SubCell"/>
</dbReference>
<evidence type="ECO:0000313" key="7">
    <source>
        <dbReference type="EMBL" id="QAZ69369.1"/>
    </source>
</evidence>
<evidence type="ECO:0000256" key="2">
    <source>
        <dbReference type="ARBA" id="ARBA00022475"/>
    </source>
</evidence>
<protein>
    <submittedName>
        <fullName evidence="7">Lauroyl acyltransferase</fullName>
    </submittedName>
</protein>
<dbReference type="InterPro" id="IPR004960">
    <property type="entry name" value="LipA_acyltrans"/>
</dbReference>
<dbReference type="Pfam" id="PF03279">
    <property type="entry name" value="Lip_A_acyltrans"/>
    <property type="match status" value="1"/>
</dbReference>
<proteinExistence type="predicted"/>
<organism evidence="7 8">
    <name type="scientific">Solidesulfovibrio carbinolicus</name>
    <dbReference type="NCBI Taxonomy" id="296842"/>
    <lineage>
        <taxon>Bacteria</taxon>
        <taxon>Pseudomonadati</taxon>
        <taxon>Thermodesulfobacteriota</taxon>
        <taxon>Desulfovibrionia</taxon>
        <taxon>Desulfovibrionales</taxon>
        <taxon>Desulfovibrionaceae</taxon>
        <taxon>Solidesulfovibrio</taxon>
    </lineage>
</organism>
<comment type="subcellular location">
    <subcellularLocation>
        <location evidence="1">Cell inner membrane</location>
    </subcellularLocation>
</comment>
<gene>
    <name evidence="7" type="ORF">C3Y92_19850</name>
</gene>
<keyword evidence="8" id="KW-1185">Reference proteome</keyword>
<evidence type="ECO:0000256" key="1">
    <source>
        <dbReference type="ARBA" id="ARBA00004533"/>
    </source>
</evidence>
<dbReference type="PANTHER" id="PTHR30606:SF10">
    <property type="entry name" value="PHOSPHATIDYLINOSITOL MANNOSIDE ACYLTRANSFERASE"/>
    <property type="match status" value="1"/>
</dbReference>
<name>A0A4P6I5K2_9BACT</name>
<dbReference type="AlphaFoldDB" id="A0A4P6I5K2"/>
<dbReference type="RefSeq" id="WP_129355690.1">
    <property type="nucleotide sequence ID" value="NZ_CP026538.1"/>
</dbReference>
<dbReference type="GO" id="GO:0016746">
    <property type="term" value="F:acyltransferase activity"/>
    <property type="evidence" value="ECO:0007669"/>
    <property type="project" value="UniProtKB-KW"/>
</dbReference>
<dbReference type="KEGG" id="dcb:C3Y92_19850"/>
<reference evidence="7 8" key="1">
    <citation type="submission" date="2018-02" db="EMBL/GenBank/DDBJ databases">
        <title>Genome sequence of Desulfovibrio carbinolicus DSM 3852.</title>
        <authorList>
            <person name="Wilbanks E."/>
            <person name="Skennerton C.T."/>
            <person name="Orphan V.J."/>
        </authorList>
    </citation>
    <scope>NUCLEOTIDE SEQUENCE [LARGE SCALE GENOMIC DNA]</scope>
    <source>
        <strain evidence="7 8">DSM 3852</strain>
    </source>
</reference>
<dbReference type="Proteomes" id="UP000293296">
    <property type="component" value="Chromosome"/>
</dbReference>